<dbReference type="EMBL" id="CP015017">
    <property type="protein sequence ID" value="APC00661.1"/>
    <property type="molecule type" value="Genomic_DNA"/>
</dbReference>
<name>A0AAC9IQW9_9BURK</name>
<proteinExistence type="predicted"/>
<dbReference type="Proteomes" id="UP000182060">
    <property type="component" value="Chromosome"/>
</dbReference>
<sequence length="232" mass="26593">MSRNISLPEQSTHITDFFAASNNEQFAHIERDDRRFLFLRVVDSKKCNTDYFSKLHKLMEDPSVISAMLYDLIYLDISSFDIRRRPATDEHLNQKLQSLTGFERFWFEILQSGSLTGSDISSFDEWIDRKFVATHSLITNFKNYDKNSERYGTFQSRGIATHLEKYCPSAKSNRGKSGHSKQVRGYDLPSLQIARAEFQKAIGGEVDWGDSSVAAIFEALKRGYLVDEGAHP</sequence>
<accession>A0AAC9IQW9</accession>
<reference evidence="1" key="1">
    <citation type="journal article" date="2017" name="Appl. Environ. Microbiol.">
        <title>Microdiversification of a pelagic Polynucleobacter species is mainly driven by acquisition of genomic islands from a partially interspecific gene pool.</title>
        <authorList>
            <person name="Hoetzinger M."/>
            <person name="Hahn M.W."/>
            <person name="Jezberova J."/>
            <person name="Schmidt J."/>
            <person name="Koll U."/>
        </authorList>
    </citation>
    <scope>NUCLEOTIDE SEQUENCE</scope>
    <source>
        <strain evidence="1">MWH-RechtKol4</strain>
    </source>
</reference>
<organism evidence="1 2">
    <name type="scientific">Polynucleobacter asymbioticus</name>
    <dbReference type="NCBI Taxonomy" id="576611"/>
    <lineage>
        <taxon>Bacteria</taxon>
        <taxon>Pseudomonadati</taxon>
        <taxon>Pseudomonadota</taxon>
        <taxon>Betaproteobacteria</taxon>
        <taxon>Burkholderiales</taxon>
        <taxon>Burkholderiaceae</taxon>
        <taxon>Polynucleobacter</taxon>
    </lineage>
</organism>
<evidence type="ECO:0000313" key="1">
    <source>
        <dbReference type="EMBL" id="APC00661.1"/>
    </source>
</evidence>
<dbReference type="AlphaFoldDB" id="A0AAC9IQW9"/>
<protein>
    <submittedName>
        <fullName evidence="1">Uncharacterized protein</fullName>
    </submittedName>
</protein>
<evidence type="ECO:0000313" key="2">
    <source>
        <dbReference type="Proteomes" id="UP000182060"/>
    </source>
</evidence>
<gene>
    <name evidence="1" type="ORF">AOC25_02990</name>
</gene>
<dbReference type="RefSeq" id="WP_071538844.1">
    <property type="nucleotide sequence ID" value="NZ_CP015016.1"/>
</dbReference>